<dbReference type="GO" id="GO:0000166">
    <property type="term" value="F:nucleotide binding"/>
    <property type="evidence" value="ECO:0007669"/>
    <property type="project" value="UniProtKB-KW"/>
</dbReference>
<evidence type="ECO:0000256" key="1">
    <source>
        <dbReference type="ARBA" id="ARBA00008894"/>
    </source>
</evidence>
<keyword evidence="7" id="KW-0472">Membrane</keyword>
<keyword evidence="13" id="KW-1185">Reference proteome</keyword>
<dbReference type="SUPFAM" id="SSF52540">
    <property type="entry name" value="P-loop containing nucleoside triphosphate hydrolases"/>
    <property type="match status" value="1"/>
</dbReference>
<protein>
    <submittedName>
        <fullName evidence="12">Uncharacterized protein</fullName>
    </submittedName>
</protein>
<dbReference type="Gene3D" id="3.40.50.300">
    <property type="entry name" value="P-loop containing nucleotide triphosphate hydrolases"/>
    <property type="match status" value="1"/>
</dbReference>
<keyword evidence="5" id="KW-0611">Plant defense</keyword>
<name>A0ABC9AW67_9POAL</name>
<dbReference type="Pfam" id="PF23559">
    <property type="entry name" value="WHD_DRP"/>
    <property type="match status" value="1"/>
</dbReference>
<feature type="transmembrane region" description="Helical" evidence="7">
    <location>
        <begin position="802"/>
        <end position="830"/>
    </location>
</feature>
<dbReference type="CDD" id="cd14798">
    <property type="entry name" value="RX-CC_like"/>
    <property type="match status" value="1"/>
</dbReference>
<evidence type="ECO:0000256" key="2">
    <source>
        <dbReference type="ARBA" id="ARBA00022614"/>
    </source>
</evidence>
<evidence type="ECO:0000259" key="8">
    <source>
        <dbReference type="Pfam" id="PF00931"/>
    </source>
</evidence>
<evidence type="ECO:0000256" key="6">
    <source>
        <dbReference type="ARBA" id="ARBA00023054"/>
    </source>
</evidence>
<dbReference type="Gene3D" id="1.20.5.4130">
    <property type="match status" value="1"/>
</dbReference>
<keyword evidence="2" id="KW-0433">Leucine-rich repeat</keyword>
<dbReference type="InterPro" id="IPR044974">
    <property type="entry name" value="Disease_R_plants"/>
</dbReference>
<evidence type="ECO:0000256" key="4">
    <source>
        <dbReference type="ARBA" id="ARBA00022741"/>
    </source>
</evidence>
<dbReference type="FunFam" id="1.10.10.10:FF:000322">
    <property type="entry name" value="Probable disease resistance protein At1g63360"/>
    <property type="match status" value="1"/>
</dbReference>
<feature type="domain" description="Disease resistance protein winged helix" evidence="10">
    <location>
        <begin position="424"/>
        <end position="496"/>
    </location>
</feature>
<dbReference type="Proteomes" id="UP001497457">
    <property type="component" value="Chromosome 23rd"/>
</dbReference>
<dbReference type="FunFam" id="3.40.50.300:FF:001091">
    <property type="entry name" value="Probable disease resistance protein At1g61300"/>
    <property type="match status" value="1"/>
</dbReference>
<dbReference type="InterPro" id="IPR038005">
    <property type="entry name" value="RX-like_CC"/>
</dbReference>
<evidence type="ECO:0000259" key="10">
    <source>
        <dbReference type="Pfam" id="PF23559"/>
    </source>
</evidence>
<dbReference type="InterPro" id="IPR055414">
    <property type="entry name" value="LRR_R13L4/SHOC2-like"/>
</dbReference>
<proteinExistence type="inferred from homology"/>
<comment type="similarity">
    <text evidence="1">Belongs to the disease resistance NB-LRR family.</text>
</comment>
<evidence type="ECO:0000256" key="7">
    <source>
        <dbReference type="SAM" id="Phobius"/>
    </source>
</evidence>
<accession>A0ABC9AW67</accession>
<dbReference type="GO" id="GO:0009626">
    <property type="term" value="P:plant-type hypersensitive response"/>
    <property type="evidence" value="ECO:0007669"/>
    <property type="project" value="UniProtKB-ARBA"/>
</dbReference>
<dbReference type="PANTHER" id="PTHR23155:SF1116">
    <property type="entry name" value="OS12G0273300 PROTEIN"/>
    <property type="match status" value="1"/>
</dbReference>
<dbReference type="InterPro" id="IPR058922">
    <property type="entry name" value="WHD_DRP"/>
</dbReference>
<feature type="domain" description="Disease resistance R13L4/SHOC-2-like LRR" evidence="11">
    <location>
        <begin position="544"/>
        <end position="907"/>
    </location>
</feature>
<dbReference type="Pfam" id="PF18052">
    <property type="entry name" value="Rx_N"/>
    <property type="match status" value="1"/>
</dbReference>
<evidence type="ECO:0000259" key="11">
    <source>
        <dbReference type="Pfam" id="PF23598"/>
    </source>
</evidence>
<dbReference type="GO" id="GO:0042742">
    <property type="term" value="P:defense response to bacterium"/>
    <property type="evidence" value="ECO:0007669"/>
    <property type="project" value="UniProtKB-ARBA"/>
</dbReference>
<evidence type="ECO:0000256" key="5">
    <source>
        <dbReference type="ARBA" id="ARBA00022821"/>
    </source>
</evidence>
<keyword evidence="4" id="KW-0547">Nucleotide-binding</keyword>
<feature type="domain" description="NB-ARC" evidence="8">
    <location>
        <begin position="172"/>
        <end position="326"/>
    </location>
</feature>
<dbReference type="Pfam" id="PF00931">
    <property type="entry name" value="NB-ARC"/>
    <property type="match status" value="1"/>
</dbReference>
<dbReference type="Pfam" id="PF23598">
    <property type="entry name" value="LRR_14"/>
    <property type="match status" value="1"/>
</dbReference>
<dbReference type="EMBL" id="OZ075133">
    <property type="protein sequence ID" value="CAL4986459.1"/>
    <property type="molecule type" value="Genomic_DNA"/>
</dbReference>
<evidence type="ECO:0000256" key="3">
    <source>
        <dbReference type="ARBA" id="ARBA00022737"/>
    </source>
</evidence>
<keyword evidence="3" id="KW-0677">Repeat</keyword>
<dbReference type="Gene3D" id="1.10.8.430">
    <property type="entry name" value="Helical domain of apoptotic protease-activating factors"/>
    <property type="match status" value="1"/>
</dbReference>
<dbReference type="InterPro" id="IPR027417">
    <property type="entry name" value="P-loop_NTPase"/>
</dbReference>
<keyword evidence="6" id="KW-0175">Coiled coil</keyword>
<dbReference type="SUPFAM" id="SSF52058">
    <property type="entry name" value="L domain-like"/>
    <property type="match status" value="1"/>
</dbReference>
<reference evidence="12 13" key="2">
    <citation type="submission" date="2024-10" db="EMBL/GenBank/DDBJ databases">
        <authorList>
            <person name="Ryan C."/>
        </authorList>
    </citation>
    <scope>NUCLEOTIDE SEQUENCE [LARGE SCALE GENOMIC DNA]</scope>
</reference>
<sequence length="911" mass="103974">MEVVTGALPSIIAKLSDLLIGEFNLQKWEKGEIRFLQTELQSMQGALEKHSSTPADQHDIQDKIWARDLRELSYDIEDSIDTFMVHGKSSELAWPHGFKELIGRSYYLFSQFQVRRKIAIEIRDIKRRVIEVGERRDRYKIKNDVAKPVTVDPRLLARYEKVTKLVGIDNARDEVVKILMEGDESSKQHGKTISIVGFGGLGKTTLANVVYEKLRPQFDCSAFVSVSQTPDMEKLFNDMFYQLAKTTITSINAIDKLREFLEKKRYFIIIDDIWDISVWKMIKCSLPDNDSGHKIITTTRVLSVAEYVGGPYKLKPLCVDDSRKLLYRRIFGEGNKDKCPSNKELVEISNKILNKCAGVPLAIITTGSLLASKGRNEMDWYHVYNSIGSGLENCLDVDNMRKILSLSYYDLPPNLRTCLLYLSVFPEDYKMEKDNLIWMWIAEGFIQCEKRGKSLFELGEGYFNELINRSLIQPIYDGYNAMIKHCRVHDMILDLICSLSCEQNFVTILNAVDHTSPSERVRRLTLQKNKVDHATYLDAMSMQQVRSVVVFPSAFHLMPSLQSFRVLRVLDLDSCDLSQACSFMCLGNLFHLRYLGLRNTRIAHLPAEIGSMVSLQTLDVRCNDTCSLPLAVHQLKCLMCLRISNRTIVPNGIIGNLTSIEELSTFSIYNDCSGIIEELGHLTELRVLDIVCQPERADTTEKSLVELLCKLHKIQSLDIIMYGVDYCNLDPWVTPPHHLHRLRLEHCWFSTLPNWMNPSLQRNLSFLWISVRELKQEDLEILGRLPALGYLNLKVHNENLGILGSFFVGAGSFPCLVFCSLWGFGGPVVFKQGAMRRLTSLRFTFPIRETREIAGNNVDLALGLGNLTSLQDVIIRLRSVDASKEKLEEVRTALRHVAETHPNHPTVELYD</sequence>
<dbReference type="GO" id="GO:0002758">
    <property type="term" value="P:innate immune response-activating signaling pathway"/>
    <property type="evidence" value="ECO:0007669"/>
    <property type="project" value="UniProtKB-ARBA"/>
</dbReference>
<evidence type="ECO:0000259" key="9">
    <source>
        <dbReference type="Pfam" id="PF18052"/>
    </source>
</evidence>
<reference evidence="13" key="1">
    <citation type="submission" date="2024-06" db="EMBL/GenBank/DDBJ databases">
        <authorList>
            <person name="Ryan C."/>
        </authorList>
    </citation>
    <scope>NUCLEOTIDE SEQUENCE [LARGE SCALE GENOMIC DNA]</scope>
</reference>
<dbReference type="InterPro" id="IPR042197">
    <property type="entry name" value="Apaf_helical"/>
</dbReference>
<keyword evidence="7" id="KW-1133">Transmembrane helix</keyword>
<dbReference type="InterPro" id="IPR041118">
    <property type="entry name" value="Rx_N"/>
</dbReference>
<dbReference type="AlphaFoldDB" id="A0ABC9AW67"/>
<dbReference type="PANTHER" id="PTHR23155">
    <property type="entry name" value="DISEASE RESISTANCE PROTEIN RP"/>
    <property type="match status" value="1"/>
</dbReference>
<dbReference type="Gene3D" id="3.80.10.10">
    <property type="entry name" value="Ribonuclease Inhibitor"/>
    <property type="match status" value="1"/>
</dbReference>
<gene>
    <name evidence="12" type="ORF">URODEC1_LOCUS58403</name>
</gene>
<dbReference type="InterPro" id="IPR002182">
    <property type="entry name" value="NB-ARC"/>
</dbReference>
<organism evidence="12 13">
    <name type="scientific">Urochloa decumbens</name>
    <dbReference type="NCBI Taxonomy" id="240449"/>
    <lineage>
        <taxon>Eukaryota</taxon>
        <taxon>Viridiplantae</taxon>
        <taxon>Streptophyta</taxon>
        <taxon>Embryophyta</taxon>
        <taxon>Tracheophyta</taxon>
        <taxon>Spermatophyta</taxon>
        <taxon>Magnoliopsida</taxon>
        <taxon>Liliopsida</taxon>
        <taxon>Poales</taxon>
        <taxon>Poaceae</taxon>
        <taxon>PACMAD clade</taxon>
        <taxon>Panicoideae</taxon>
        <taxon>Panicodae</taxon>
        <taxon>Paniceae</taxon>
        <taxon>Melinidinae</taxon>
        <taxon>Urochloa</taxon>
    </lineage>
</organism>
<dbReference type="InterPro" id="IPR032675">
    <property type="entry name" value="LRR_dom_sf"/>
</dbReference>
<feature type="domain" description="Disease resistance N-terminal" evidence="9">
    <location>
        <begin position="8"/>
        <end position="91"/>
    </location>
</feature>
<dbReference type="Gene3D" id="1.10.10.10">
    <property type="entry name" value="Winged helix-like DNA-binding domain superfamily/Winged helix DNA-binding domain"/>
    <property type="match status" value="1"/>
</dbReference>
<keyword evidence="7" id="KW-0812">Transmembrane</keyword>
<dbReference type="InterPro" id="IPR036388">
    <property type="entry name" value="WH-like_DNA-bd_sf"/>
</dbReference>
<evidence type="ECO:0000313" key="13">
    <source>
        <dbReference type="Proteomes" id="UP001497457"/>
    </source>
</evidence>
<dbReference type="PRINTS" id="PR00364">
    <property type="entry name" value="DISEASERSIST"/>
</dbReference>
<evidence type="ECO:0000313" key="12">
    <source>
        <dbReference type="EMBL" id="CAL4986459.1"/>
    </source>
</evidence>